<dbReference type="Pfam" id="PF00445">
    <property type="entry name" value="Ribonuclease_T2"/>
    <property type="match status" value="1"/>
</dbReference>
<sequence length="109" mass="12468">MRSRLLTLITTLAFLIHPTYPQPRPPTWDSMMLALTWSPGYCSANKDTCDPQRIKPDFTIHDLWPYSECGSMFVDPNASLFDMVTIIYILRIYIFIGVIIVVNVGITLN</sequence>
<keyword evidence="2" id="KW-0378">Hydrolase</keyword>
<reference evidence="7" key="1">
    <citation type="submission" date="2022-07" db="EMBL/GenBank/DDBJ databases">
        <authorList>
            <person name="Macas J."/>
            <person name="Novak P."/>
            <person name="Neumann P."/>
        </authorList>
    </citation>
    <scope>NUCLEOTIDE SEQUENCE</scope>
</reference>
<keyword evidence="6" id="KW-0732">Signal</keyword>
<protein>
    <submittedName>
        <fullName evidence="7">Uncharacterized protein</fullName>
    </submittedName>
</protein>
<dbReference type="GO" id="GO:0003723">
    <property type="term" value="F:RNA binding"/>
    <property type="evidence" value="ECO:0007669"/>
    <property type="project" value="InterPro"/>
</dbReference>
<evidence type="ECO:0000313" key="8">
    <source>
        <dbReference type="Proteomes" id="UP001152523"/>
    </source>
</evidence>
<keyword evidence="8" id="KW-1185">Reference proteome</keyword>
<dbReference type="EMBL" id="CAMAPF010000921">
    <property type="protein sequence ID" value="CAH9121325.1"/>
    <property type="molecule type" value="Genomic_DNA"/>
</dbReference>
<dbReference type="GO" id="GO:0033897">
    <property type="term" value="F:ribonuclease T2 activity"/>
    <property type="evidence" value="ECO:0007669"/>
    <property type="project" value="InterPro"/>
</dbReference>
<keyword evidence="5" id="KW-0472">Membrane</keyword>
<dbReference type="AlphaFoldDB" id="A0AAV0EES6"/>
<feature type="transmembrane region" description="Helical" evidence="5">
    <location>
        <begin position="86"/>
        <end position="108"/>
    </location>
</feature>
<keyword evidence="5" id="KW-1133">Transmembrane helix</keyword>
<dbReference type="Gene3D" id="3.90.730.10">
    <property type="entry name" value="Ribonuclease T2-like"/>
    <property type="match status" value="1"/>
</dbReference>
<feature type="signal peptide" evidence="6">
    <location>
        <begin position="1"/>
        <end position="21"/>
    </location>
</feature>
<evidence type="ECO:0000256" key="5">
    <source>
        <dbReference type="SAM" id="Phobius"/>
    </source>
</evidence>
<evidence type="ECO:0000313" key="7">
    <source>
        <dbReference type="EMBL" id="CAH9121325.1"/>
    </source>
</evidence>
<keyword evidence="2" id="KW-0540">Nuclease</keyword>
<evidence type="ECO:0000256" key="2">
    <source>
        <dbReference type="ARBA" id="ARBA00022759"/>
    </source>
</evidence>
<evidence type="ECO:0000256" key="6">
    <source>
        <dbReference type="SAM" id="SignalP"/>
    </source>
</evidence>
<dbReference type="SUPFAM" id="SSF55895">
    <property type="entry name" value="Ribonuclease Rh-like"/>
    <property type="match status" value="1"/>
</dbReference>
<organism evidence="7 8">
    <name type="scientific">Cuscuta epithymum</name>
    <dbReference type="NCBI Taxonomy" id="186058"/>
    <lineage>
        <taxon>Eukaryota</taxon>
        <taxon>Viridiplantae</taxon>
        <taxon>Streptophyta</taxon>
        <taxon>Embryophyta</taxon>
        <taxon>Tracheophyta</taxon>
        <taxon>Spermatophyta</taxon>
        <taxon>Magnoliopsida</taxon>
        <taxon>eudicotyledons</taxon>
        <taxon>Gunneridae</taxon>
        <taxon>Pentapetalae</taxon>
        <taxon>asterids</taxon>
        <taxon>lamiids</taxon>
        <taxon>Solanales</taxon>
        <taxon>Convolvulaceae</taxon>
        <taxon>Cuscuteae</taxon>
        <taxon>Cuscuta</taxon>
        <taxon>Cuscuta subgen. Cuscuta</taxon>
    </lineage>
</organism>
<proteinExistence type="inferred from homology"/>
<gene>
    <name evidence="7" type="ORF">CEPIT_LOCUS23610</name>
</gene>
<keyword evidence="5" id="KW-0812">Transmembrane</keyword>
<feature type="chain" id="PRO_5043617259" evidence="6">
    <location>
        <begin position="22"/>
        <end position="109"/>
    </location>
</feature>
<dbReference type="InterPro" id="IPR036430">
    <property type="entry name" value="RNase_T2-like_sf"/>
</dbReference>
<accession>A0AAV0EES6</accession>
<comment type="similarity">
    <text evidence="1 4">Belongs to the RNase T2 family.</text>
</comment>
<dbReference type="InterPro" id="IPR001568">
    <property type="entry name" value="RNase_T2-like"/>
</dbReference>
<keyword evidence="3" id="KW-0456">Lyase</keyword>
<comment type="caution">
    <text evidence="7">The sequence shown here is derived from an EMBL/GenBank/DDBJ whole genome shotgun (WGS) entry which is preliminary data.</text>
</comment>
<evidence type="ECO:0000256" key="3">
    <source>
        <dbReference type="ARBA" id="ARBA00023239"/>
    </source>
</evidence>
<evidence type="ECO:0000256" key="4">
    <source>
        <dbReference type="RuleBase" id="RU004328"/>
    </source>
</evidence>
<keyword evidence="2" id="KW-0255">Endonuclease</keyword>
<dbReference type="Proteomes" id="UP001152523">
    <property type="component" value="Unassembled WGS sequence"/>
</dbReference>
<name>A0AAV0EES6_9ASTE</name>
<evidence type="ECO:0000256" key="1">
    <source>
        <dbReference type="ARBA" id="ARBA00007469"/>
    </source>
</evidence>